<evidence type="ECO:0000256" key="3">
    <source>
        <dbReference type="ARBA" id="ARBA00022525"/>
    </source>
</evidence>
<dbReference type="GO" id="GO:0007631">
    <property type="term" value="P:feeding behavior"/>
    <property type="evidence" value="ECO:0007669"/>
    <property type="project" value="TreeGrafter"/>
</dbReference>
<feature type="chain" id="PRO_5025675250" description="Neuropeptide W" evidence="8">
    <location>
        <begin position="42"/>
        <end position="197"/>
    </location>
</feature>
<evidence type="ECO:0000256" key="1">
    <source>
        <dbReference type="ARBA" id="ARBA00004613"/>
    </source>
</evidence>
<proteinExistence type="inferred from homology"/>
<dbReference type="Pfam" id="PF15180">
    <property type="entry name" value="NPBW"/>
    <property type="match status" value="1"/>
</dbReference>
<dbReference type="PANTHER" id="PTHR28553">
    <property type="entry name" value="NEUROPEPTIDE B"/>
    <property type="match status" value="1"/>
</dbReference>
<keyword evidence="6" id="KW-0527">Neuropeptide</keyword>
<evidence type="ECO:0000313" key="10">
    <source>
        <dbReference type="Proteomes" id="UP000472241"/>
    </source>
</evidence>
<evidence type="ECO:0000256" key="2">
    <source>
        <dbReference type="ARBA" id="ARBA00005292"/>
    </source>
</evidence>
<evidence type="ECO:0008006" key="11">
    <source>
        <dbReference type="Google" id="ProtNLM"/>
    </source>
</evidence>
<reference evidence="9" key="1">
    <citation type="submission" date="2025-08" db="UniProtKB">
        <authorList>
            <consortium name="Ensembl"/>
        </authorList>
    </citation>
    <scope>IDENTIFICATION</scope>
</reference>
<comment type="subcellular location">
    <subcellularLocation>
        <location evidence="1">Secreted</location>
    </subcellularLocation>
</comment>
<evidence type="ECO:0000256" key="4">
    <source>
        <dbReference type="ARBA" id="ARBA00022685"/>
    </source>
</evidence>
<evidence type="ECO:0000256" key="5">
    <source>
        <dbReference type="ARBA" id="ARBA00022729"/>
    </source>
</evidence>
<dbReference type="GO" id="GO:0007218">
    <property type="term" value="P:neuropeptide signaling pathway"/>
    <property type="evidence" value="ECO:0007669"/>
    <property type="project" value="UniProtKB-KW"/>
</dbReference>
<evidence type="ECO:0000256" key="7">
    <source>
        <dbReference type="SAM" id="MobiDB-lite"/>
    </source>
</evidence>
<evidence type="ECO:0000313" key="9">
    <source>
        <dbReference type="Ensembl" id="ENSLCNP00005027725.1"/>
    </source>
</evidence>
<dbReference type="InterPro" id="IPR013297">
    <property type="entry name" value="Neuropept_BW_pre"/>
</dbReference>
<dbReference type="Ensembl" id="ENSLCNT00005030970.1">
    <property type="protein sequence ID" value="ENSLCNP00005027725.1"/>
    <property type="gene ID" value="ENSLCNG00005018055.1"/>
</dbReference>
<dbReference type="AlphaFoldDB" id="A0A667I7A5"/>
<protein>
    <recommendedName>
        <fullName evidence="11">Neuropeptide W</fullName>
    </recommendedName>
</protein>
<dbReference type="Proteomes" id="UP000472241">
    <property type="component" value="Unplaced"/>
</dbReference>
<dbReference type="GO" id="GO:0001664">
    <property type="term" value="F:G protein-coupled receptor binding"/>
    <property type="evidence" value="ECO:0007669"/>
    <property type="project" value="InterPro"/>
</dbReference>
<reference evidence="9" key="2">
    <citation type="submission" date="2025-09" db="UniProtKB">
        <authorList>
            <consortium name="Ensembl"/>
        </authorList>
    </citation>
    <scope>IDENTIFICATION</scope>
</reference>
<sequence length="197" mass="21527">CPAGRQCPEHPARGTGVRGPSAGRWLALLLLLLSLPADAWYKHVASPRYHTVGRAAGLLMGLRRSPYMHRRALRLGCRTRCALLLPSGVRELLETGRHSRAGLRVSAPWSWRHPEPRAPNWSQGSSAEQARYVGRRGRGRLGRSEPGAPTHVPTRHPTTLLSSHSLGRKASLECPNPFQPWGRFLGGGVVEGAQPCP</sequence>
<evidence type="ECO:0000256" key="6">
    <source>
        <dbReference type="ARBA" id="ARBA00023320"/>
    </source>
</evidence>
<dbReference type="GO" id="GO:0005576">
    <property type="term" value="C:extracellular region"/>
    <property type="evidence" value="ECO:0007669"/>
    <property type="project" value="UniProtKB-SubCell"/>
</dbReference>
<accession>A0A667I7A5</accession>
<feature type="region of interest" description="Disordered" evidence="7">
    <location>
        <begin position="136"/>
        <end position="161"/>
    </location>
</feature>
<feature type="signal peptide" evidence="8">
    <location>
        <begin position="1"/>
        <end position="41"/>
    </location>
</feature>
<evidence type="ECO:0000256" key="8">
    <source>
        <dbReference type="SAM" id="SignalP"/>
    </source>
</evidence>
<keyword evidence="10" id="KW-1185">Reference proteome</keyword>
<keyword evidence="3" id="KW-0964">Secreted</keyword>
<dbReference type="PANTHER" id="PTHR28553:SF2">
    <property type="entry name" value="NEUROPEPTIDE W"/>
    <property type="match status" value="1"/>
</dbReference>
<name>A0A667I7A5_LYNCA</name>
<keyword evidence="5 8" id="KW-0732">Signal</keyword>
<organism evidence="9 10">
    <name type="scientific">Lynx canadensis</name>
    <name type="common">Canada lynx</name>
    <name type="synonym">Felis canadensis</name>
    <dbReference type="NCBI Taxonomy" id="61383"/>
    <lineage>
        <taxon>Eukaryota</taxon>
        <taxon>Metazoa</taxon>
        <taxon>Chordata</taxon>
        <taxon>Craniata</taxon>
        <taxon>Vertebrata</taxon>
        <taxon>Euteleostomi</taxon>
        <taxon>Mammalia</taxon>
        <taxon>Eutheria</taxon>
        <taxon>Laurasiatheria</taxon>
        <taxon>Carnivora</taxon>
        <taxon>Feliformia</taxon>
        <taxon>Felidae</taxon>
        <taxon>Felinae</taxon>
        <taxon>Lynx</taxon>
    </lineage>
</organism>
<keyword evidence="4" id="KW-0165">Cleavage on pair of basic residues</keyword>
<comment type="similarity">
    <text evidence="2">Belongs to the neuropeptide B/W family.</text>
</comment>
<dbReference type="PRINTS" id="PR01888">
    <property type="entry name" value="NROPEPTIDEBW"/>
</dbReference>